<reference evidence="3 4" key="1">
    <citation type="submission" date="2016-10" db="EMBL/GenBank/DDBJ databases">
        <authorList>
            <person name="de Groot N.N."/>
        </authorList>
    </citation>
    <scope>NUCLEOTIDE SEQUENCE [LARGE SCALE GENOMIC DNA]</scope>
    <source>
        <strain evidence="3 4">DSM 4180</strain>
    </source>
</reference>
<name>A0A1I4R1K1_ECTMO</name>
<feature type="compositionally biased region" description="Low complexity" evidence="1">
    <location>
        <begin position="242"/>
        <end position="276"/>
    </location>
</feature>
<feature type="region of interest" description="Disordered" evidence="1">
    <location>
        <begin position="183"/>
        <end position="202"/>
    </location>
</feature>
<dbReference type="EMBL" id="FOUO01000006">
    <property type="protein sequence ID" value="SFM46148.1"/>
    <property type="molecule type" value="Genomic_DNA"/>
</dbReference>
<dbReference type="RefSeq" id="WP_090484627.1">
    <property type="nucleotide sequence ID" value="NZ_FOUO01000006.1"/>
</dbReference>
<keyword evidence="4" id="KW-1185">Reference proteome</keyword>
<sequence length="283" mass="29087">MVEAILVLIFAGTAVMFYSYYNARVALPPPHSGCYEKRERLLSDTEAQVLQALEAEYGNERRVLPKVNAQDVVAVKPTPDQPLMEAAEERIRHEQFDFVLCGKDAFDVSCAVRCRSGERKGQVHDPDRFLAEVCEHLELPLARIRTDQPITQARVKARVDEAFREVQERAEARKAKQAAKATKAAKAAQGTTGTATAGGAAKKAPAATGAAAQGTDGGSPAAAAPASGGTGGDAKAGKAADETTAPAGAAPEKAASAPATPSSTPSSSTASSAGPAGSSGTGA</sequence>
<dbReference type="OrthoDB" id="5782056at2"/>
<feature type="compositionally biased region" description="Low complexity" evidence="1">
    <location>
        <begin position="210"/>
        <end position="227"/>
    </location>
</feature>
<gene>
    <name evidence="3" type="ORF">SAMN05421721_10676</name>
</gene>
<organism evidence="3 4">
    <name type="scientific">Ectothiorhodospira mobilis</name>
    <dbReference type="NCBI Taxonomy" id="195064"/>
    <lineage>
        <taxon>Bacteria</taxon>
        <taxon>Pseudomonadati</taxon>
        <taxon>Pseudomonadota</taxon>
        <taxon>Gammaproteobacteria</taxon>
        <taxon>Chromatiales</taxon>
        <taxon>Ectothiorhodospiraceae</taxon>
        <taxon>Ectothiorhodospira</taxon>
    </lineage>
</organism>
<evidence type="ECO:0000259" key="2">
    <source>
        <dbReference type="Pfam" id="PF10881"/>
    </source>
</evidence>
<dbReference type="Proteomes" id="UP000199556">
    <property type="component" value="Unassembled WGS sequence"/>
</dbReference>
<evidence type="ECO:0000313" key="3">
    <source>
        <dbReference type="EMBL" id="SFM46148.1"/>
    </source>
</evidence>
<feature type="region of interest" description="Disordered" evidence="1">
    <location>
        <begin position="210"/>
        <end position="283"/>
    </location>
</feature>
<dbReference type="AlphaFoldDB" id="A0A1I4R1K1"/>
<dbReference type="STRING" id="195064.SAMN05421721_10676"/>
<dbReference type="InterPro" id="IPR024402">
    <property type="entry name" value="DUF2726"/>
</dbReference>
<dbReference type="Pfam" id="PF10881">
    <property type="entry name" value="DUF2726"/>
    <property type="match status" value="1"/>
</dbReference>
<protein>
    <recommendedName>
        <fullName evidence="2">DUF2726 domain-containing protein</fullName>
    </recommendedName>
</protein>
<accession>A0A1I4R1K1</accession>
<evidence type="ECO:0000256" key="1">
    <source>
        <dbReference type="SAM" id="MobiDB-lite"/>
    </source>
</evidence>
<proteinExistence type="predicted"/>
<evidence type="ECO:0000313" key="4">
    <source>
        <dbReference type="Proteomes" id="UP000199556"/>
    </source>
</evidence>
<feature type="domain" description="DUF2726" evidence="2">
    <location>
        <begin position="39"/>
        <end position="160"/>
    </location>
</feature>